<name>Q4C9P4_CROWT</name>
<reference evidence="2" key="1">
    <citation type="submission" date="2004-02" db="EMBL/GenBank/DDBJ databases">
        <authorList>
            <consortium name="DOE Joint Genome Institute"/>
        </authorList>
    </citation>
    <scope>NUCLEOTIDE SEQUENCE [LARGE SCALE GENOMIC DNA]</scope>
    <source>
        <strain evidence="2">WH 8501</strain>
    </source>
</reference>
<keyword evidence="1" id="KW-0812">Transmembrane</keyword>
<dbReference type="EMBL" id="AADV02000001">
    <property type="protein sequence ID" value="EAM53242.1"/>
    <property type="molecule type" value="Genomic_DNA"/>
</dbReference>
<dbReference type="RefSeq" id="WP_007303542.1">
    <property type="nucleotide sequence ID" value="NZ_AADV02000001.1"/>
</dbReference>
<evidence type="ECO:0000256" key="1">
    <source>
        <dbReference type="SAM" id="Phobius"/>
    </source>
</evidence>
<keyword evidence="1" id="KW-0472">Membrane</keyword>
<feature type="transmembrane region" description="Helical" evidence="1">
    <location>
        <begin position="107"/>
        <end position="126"/>
    </location>
</feature>
<proteinExistence type="predicted"/>
<evidence type="ECO:0000313" key="2">
    <source>
        <dbReference type="EMBL" id="EAM53242.1"/>
    </source>
</evidence>
<sequence>MGFSPERSVDDKESRGKFIGFTFFCLAIVMVTYSTFGWYVGSSAIAWSHWLANQGEAWGWVLKDEVIFLLLHLLAAGVVLLITASLAAPVAIITIVFGSSFKSDNKAIIAVLLWSFVAVVMLRWIGDFSRILLLLSAAILAKLELQKLGYPQWLVMFLLIIICLGGFTLGLLGYYQLQ</sequence>
<feature type="transmembrane region" description="Helical" evidence="1">
    <location>
        <begin position="21"/>
        <end position="47"/>
    </location>
</feature>
<reference evidence="2" key="3">
    <citation type="submission" date="2016-12" db="EMBL/GenBank/DDBJ databases">
        <title>Annotation of the draft genome assembly of Crocosphaera watsonii WH 8501.</title>
        <authorList>
            <consortium name="US DOE Joint Genome Institute (JGI-ORNL)"/>
            <person name="Larimer F."/>
            <person name="Land M."/>
        </authorList>
    </citation>
    <scope>NUCLEOTIDE SEQUENCE</scope>
    <source>
        <strain evidence="2">WH 8501</strain>
    </source>
</reference>
<dbReference type="GeneID" id="88764415"/>
<feature type="transmembrane region" description="Helical" evidence="1">
    <location>
        <begin position="153"/>
        <end position="175"/>
    </location>
</feature>
<accession>Q4C9P4</accession>
<gene>
    <name evidence="2" type="ORF">CwatDRAFT_6306</name>
</gene>
<feature type="transmembrane region" description="Helical" evidence="1">
    <location>
        <begin position="67"/>
        <end position="95"/>
    </location>
</feature>
<keyword evidence="1" id="KW-1133">Transmembrane helix</keyword>
<dbReference type="AlphaFoldDB" id="Q4C9P4"/>
<dbReference type="KEGG" id="cwa:CwatDRAFT_6306"/>
<comment type="caution">
    <text evidence="2">The sequence shown here is derived from an EMBL/GenBank/DDBJ whole genome shotgun (WGS) entry which is preliminary data.</text>
</comment>
<keyword evidence="3" id="KW-1185">Reference proteome</keyword>
<dbReference type="Proteomes" id="UP000003922">
    <property type="component" value="Unassembled WGS sequence"/>
</dbReference>
<evidence type="ECO:0000313" key="3">
    <source>
        <dbReference type="Proteomes" id="UP000003922"/>
    </source>
</evidence>
<protein>
    <submittedName>
        <fullName evidence="2">Uncharacterized protein</fullName>
    </submittedName>
</protein>
<reference evidence="2" key="2">
    <citation type="submission" date="2005-06" db="EMBL/GenBank/DDBJ databases">
        <title>Sequencing of the draft genome and assembly of Crocosphaera watsonii WH 8501.</title>
        <authorList>
            <consortium name="US DOE Joint Genome Institute (JGI-PGF)"/>
            <person name="Copeland A."/>
            <person name="Lucas S."/>
            <person name="Lapidus A."/>
            <person name="Barry K."/>
            <person name="Detter C."/>
            <person name="Glavina T."/>
            <person name="Hammon N."/>
            <person name="Israni S."/>
            <person name="Pitluck S."/>
            <person name="Richardson P."/>
        </authorList>
    </citation>
    <scope>NUCLEOTIDE SEQUENCE [LARGE SCALE GENOMIC DNA]</scope>
    <source>
        <strain evidence="2">WH 8501</strain>
    </source>
</reference>
<organism evidence="2 3">
    <name type="scientific">Crocosphaera watsonii WH 8501</name>
    <dbReference type="NCBI Taxonomy" id="165597"/>
    <lineage>
        <taxon>Bacteria</taxon>
        <taxon>Bacillati</taxon>
        <taxon>Cyanobacteriota</taxon>
        <taxon>Cyanophyceae</taxon>
        <taxon>Oscillatoriophycideae</taxon>
        <taxon>Chroococcales</taxon>
        <taxon>Aphanothecaceae</taxon>
        <taxon>Crocosphaera</taxon>
    </lineage>
</organism>